<organism evidence="2 3">
    <name type="scientific">Thermosediminibacter litoriperuensis</name>
    <dbReference type="NCBI Taxonomy" id="291989"/>
    <lineage>
        <taxon>Bacteria</taxon>
        <taxon>Bacillati</taxon>
        <taxon>Bacillota</taxon>
        <taxon>Clostridia</taxon>
        <taxon>Thermosediminibacterales</taxon>
        <taxon>Thermosediminibacteraceae</taxon>
        <taxon>Thermosediminibacter</taxon>
    </lineage>
</organism>
<keyword evidence="1" id="KW-0812">Transmembrane</keyword>
<keyword evidence="1" id="KW-1133">Transmembrane helix</keyword>
<protein>
    <submittedName>
        <fullName evidence="2">YvrJ-like protein</fullName>
    </submittedName>
</protein>
<dbReference type="RefSeq" id="WP_148867270.1">
    <property type="nucleotide sequence ID" value="NZ_VNHO01000014.1"/>
</dbReference>
<evidence type="ECO:0000313" key="3">
    <source>
        <dbReference type="Proteomes" id="UP000322294"/>
    </source>
</evidence>
<dbReference type="Pfam" id="PF12841">
    <property type="entry name" value="YvrJ"/>
    <property type="match status" value="1"/>
</dbReference>
<evidence type="ECO:0000313" key="2">
    <source>
        <dbReference type="EMBL" id="TYP53798.1"/>
    </source>
</evidence>
<feature type="transmembrane region" description="Helical" evidence="1">
    <location>
        <begin position="6"/>
        <end position="23"/>
    </location>
</feature>
<dbReference type="AlphaFoldDB" id="A0A5S5AR62"/>
<keyword evidence="3" id="KW-1185">Reference proteome</keyword>
<reference evidence="2 3" key="1">
    <citation type="submission" date="2019-07" db="EMBL/GenBank/DDBJ databases">
        <title>Genomic Encyclopedia of Type Strains, Phase I: the one thousand microbial genomes (KMG-I) project.</title>
        <authorList>
            <person name="Kyrpides N."/>
        </authorList>
    </citation>
    <scope>NUCLEOTIDE SEQUENCE [LARGE SCALE GENOMIC DNA]</scope>
    <source>
        <strain evidence="2 3">DSM 16647</strain>
    </source>
</reference>
<dbReference type="Proteomes" id="UP000322294">
    <property type="component" value="Unassembled WGS sequence"/>
</dbReference>
<dbReference type="OrthoDB" id="2662123at2"/>
<gene>
    <name evidence="2" type="ORF">LZ11_01521</name>
</gene>
<proteinExistence type="predicted"/>
<comment type="caution">
    <text evidence="2">The sequence shown here is derived from an EMBL/GenBank/DDBJ whole genome shotgun (WGS) entry which is preliminary data.</text>
</comment>
<name>A0A5S5AR62_9FIRM</name>
<evidence type="ECO:0000256" key="1">
    <source>
        <dbReference type="SAM" id="Phobius"/>
    </source>
</evidence>
<sequence length="53" mass="5806">MEDFMAQVANVGFPIAVSIYLLVRIEAKMESLTASIHELAMVIEGLKNPSRNG</sequence>
<keyword evidence="1" id="KW-0472">Membrane</keyword>
<accession>A0A5S5AR62</accession>
<dbReference type="EMBL" id="VNHO01000014">
    <property type="protein sequence ID" value="TYP53798.1"/>
    <property type="molecule type" value="Genomic_DNA"/>
</dbReference>
<dbReference type="InterPro" id="IPR024419">
    <property type="entry name" value="YvrJ"/>
</dbReference>